<name>A0A3M7QFW4_BRAPC</name>
<evidence type="ECO:0000256" key="2">
    <source>
        <dbReference type="ARBA" id="ARBA00022448"/>
    </source>
</evidence>
<evidence type="ECO:0000256" key="5">
    <source>
        <dbReference type="ARBA" id="ARBA00022989"/>
    </source>
</evidence>
<protein>
    <submittedName>
        <fullName evidence="13">Acid-sensing ion channel 5</fullName>
    </submittedName>
</protein>
<keyword evidence="2 11" id="KW-0813">Transport</keyword>
<dbReference type="OrthoDB" id="10051479at2759"/>
<dbReference type="Pfam" id="PF00858">
    <property type="entry name" value="ASC"/>
    <property type="match status" value="1"/>
</dbReference>
<dbReference type="PANTHER" id="PTHR11690:SF248">
    <property type="entry name" value="PICKPOCKET 17, ISOFORM A"/>
    <property type="match status" value="1"/>
</dbReference>
<feature type="transmembrane region" description="Helical" evidence="12">
    <location>
        <begin position="516"/>
        <end position="546"/>
    </location>
</feature>
<dbReference type="Gene3D" id="1.10.287.770">
    <property type="entry name" value="YojJ-like"/>
    <property type="match status" value="1"/>
</dbReference>
<feature type="transmembrane region" description="Helical" evidence="12">
    <location>
        <begin position="122"/>
        <end position="146"/>
    </location>
</feature>
<keyword evidence="7 11" id="KW-0406">Ion transport</keyword>
<keyword evidence="3 11" id="KW-0894">Sodium channel</keyword>
<evidence type="ECO:0000256" key="10">
    <source>
        <dbReference type="ARBA" id="ARBA00023303"/>
    </source>
</evidence>
<dbReference type="AlphaFoldDB" id="A0A3M7QFW4"/>
<sequence>MNSPNKYSRQSAKFLSDKTTKNEFVLSKKGATKTPDFFYTVNARQGDRKGKKNFDKTPIRKIFIHILKSKRDFYYKRLGLLKKDKHETNLRILLLVTDYKTENIEAFLEGNIFRNRNVFLKIIWLLCILASVTYCTYQIILTVILFSEKKVSSNSEIFQQTSSEFPAVVFCNLNPYNGFFAKSILLDIINKKNLNEKEFEPIDYVDTLIDHIKAELHREYFSMLYDMGFWLSQMLISCRFQGNPCHETDFEYFHDYNYGNCFRFNNATNIREVKSTGWRNGLRLELFAGELDQQFFSIKSGMRIVVHNQSIVPFIDEEGIDVSVGLQTNIALKRTFINRLPAPYSNCVDDYSTQENLAANDVFSFLKFFFAMGNYTQRYCLKACFQKFTIAQCGCYDFKLPVPLPNLGVQPCRTDDQIVCIQNIQSVFHSGTGAADCNQKCPIECTQILYETSISSAKYPNSWYTNLLRNYTNYGEKVNYTGYSELQQTILMVNINFDDMMYTYISQSPAMTTEELIAFIGGNFGLFIGTSLLTMMEFVELVFLLIHKAIMRMNCQKKIDKETEDSPKVELECKPEASAAKV</sequence>
<evidence type="ECO:0000256" key="7">
    <source>
        <dbReference type="ARBA" id="ARBA00023065"/>
    </source>
</evidence>
<evidence type="ECO:0000256" key="3">
    <source>
        <dbReference type="ARBA" id="ARBA00022461"/>
    </source>
</evidence>
<dbReference type="PRINTS" id="PR01078">
    <property type="entry name" value="AMINACHANNEL"/>
</dbReference>
<keyword evidence="8 12" id="KW-0472">Membrane</keyword>
<evidence type="ECO:0000256" key="4">
    <source>
        <dbReference type="ARBA" id="ARBA00022692"/>
    </source>
</evidence>
<dbReference type="GO" id="GO:0015280">
    <property type="term" value="F:ligand-gated sodium channel activity"/>
    <property type="evidence" value="ECO:0007669"/>
    <property type="project" value="TreeGrafter"/>
</dbReference>
<evidence type="ECO:0000313" key="13">
    <source>
        <dbReference type="EMBL" id="RNA10054.1"/>
    </source>
</evidence>
<evidence type="ECO:0000256" key="12">
    <source>
        <dbReference type="SAM" id="Phobius"/>
    </source>
</evidence>
<comment type="caution">
    <text evidence="13">The sequence shown here is derived from an EMBL/GenBank/DDBJ whole genome shotgun (WGS) entry which is preliminary data.</text>
</comment>
<gene>
    <name evidence="13" type="ORF">BpHYR1_027145</name>
</gene>
<dbReference type="Gene3D" id="2.60.470.10">
    <property type="entry name" value="Acid-sensing ion channels like domains"/>
    <property type="match status" value="1"/>
</dbReference>
<evidence type="ECO:0000256" key="1">
    <source>
        <dbReference type="ARBA" id="ARBA00004141"/>
    </source>
</evidence>
<dbReference type="Proteomes" id="UP000276133">
    <property type="component" value="Unassembled WGS sequence"/>
</dbReference>
<proteinExistence type="inferred from homology"/>
<keyword evidence="14" id="KW-1185">Reference proteome</keyword>
<evidence type="ECO:0000256" key="6">
    <source>
        <dbReference type="ARBA" id="ARBA00023053"/>
    </source>
</evidence>
<dbReference type="GO" id="GO:0005886">
    <property type="term" value="C:plasma membrane"/>
    <property type="evidence" value="ECO:0007669"/>
    <property type="project" value="TreeGrafter"/>
</dbReference>
<dbReference type="EMBL" id="REGN01006309">
    <property type="protein sequence ID" value="RNA10054.1"/>
    <property type="molecule type" value="Genomic_DNA"/>
</dbReference>
<keyword evidence="4 11" id="KW-0812">Transmembrane</keyword>
<dbReference type="PANTHER" id="PTHR11690">
    <property type="entry name" value="AMILORIDE-SENSITIVE SODIUM CHANNEL-RELATED"/>
    <property type="match status" value="1"/>
</dbReference>
<evidence type="ECO:0000313" key="14">
    <source>
        <dbReference type="Proteomes" id="UP000276133"/>
    </source>
</evidence>
<comment type="similarity">
    <text evidence="11">Belongs to the amiloride-sensitive sodium channel (TC 1.A.6) family.</text>
</comment>
<comment type="subcellular location">
    <subcellularLocation>
        <location evidence="1">Membrane</location>
        <topology evidence="1">Multi-pass membrane protein</topology>
    </subcellularLocation>
</comment>
<evidence type="ECO:0000256" key="9">
    <source>
        <dbReference type="ARBA" id="ARBA00023201"/>
    </source>
</evidence>
<keyword evidence="10 11" id="KW-0407">Ion channel</keyword>
<evidence type="ECO:0000256" key="8">
    <source>
        <dbReference type="ARBA" id="ARBA00023136"/>
    </source>
</evidence>
<keyword evidence="5 12" id="KW-1133">Transmembrane helix</keyword>
<organism evidence="13 14">
    <name type="scientific">Brachionus plicatilis</name>
    <name type="common">Marine rotifer</name>
    <name type="synonym">Brachionus muelleri</name>
    <dbReference type="NCBI Taxonomy" id="10195"/>
    <lineage>
        <taxon>Eukaryota</taxon>
        <taxon>Metazoa</taxon>
        <taxon>Spiralia</taxon>
        <taxon>Gnathifera</taxon>
        <taxon>Rotifera</taxon>
        <taxon>Eurotatoria</taxon>
        <taxon>Monogononta</taxon>
        <taxon>Pseudotrocha</taxon>
        <taxon>Ploima</taxon>
        <taxon>Brachionidae</taxon>
        <taxon>Brachionus</taxon>
    </lineage>
</organism>
<evidence type="ECO:0000256" key="11">
    <source>
        <dbReference type="RuleBase" id="RU000679"/>
    </source>
</evidence>
<dbReference type="InterPro" id="IPR001873">
    <property type="entry name" value="ENaC"/>
</dbReference>
<accession>A0A3M7QFW4</accession>
<keyword evidence="9 11" id="KW-0739">Sodium transport</keyword>
<reference evidence="13 14" key="1">
    <citation type="journal article" date="2018" name="Sci. Rep.">
        <title>Genomic signatures of local adaptation to the degree of environmental predictability in rotifers.</title>
        <authorList>
            <person name="Franch-Gras L."/>
            <person name="Hahn C."/>
            <person name="Garcia-Roger E.M."/>
            <person name="Carmona M.J."/>
            <person name="Serra M."/>
            <person name="Gomez A."/>
        </authorList>
    </citation>
    <scope>NUCLEOTIDE SEQUENCE [LARGE SCALE GENOMIC DNA]</scope>
    <source>
        <strain evidence="13">HYR1</strain>
    </source>
</reference>
<keyword evidence="6" id="KW-0915">Sodium</keyword>